<dbReference type="AlphaFoldDB" id="A0A2S8F7F4"/>
<gene>
    <name evidence="1" type="ORF">C5Y96_17070</name>
</gene>
<reference evidence="1 2" key="1">
    <citation type="submission" date="2018-02" db="EMBL/GenBank/DDBJ databases">
        <title>Comparative genomes isolates from brazilian mangrove.</title>
        <authorList>
            <person name="Araujo J.E."/>
            <person name="Taketani R.G."/>
            <person name="Silva M.C.P."/>
            <person name="Loureco M.V."/>
            <person name="Andreote F.D."/>
        </authorList>
    </citation>
    <scope>NUCLEOTIDE SEQUENCE [LARGE SCALE GENOMIC DNA]</scope>
    <source>
        <strain evidence="1 2">HEX-2 MGV</strain>
    </source>
</reference>
<comment type="caution">
    <text evidence="1">The sequence shown here is derived from an EMBL/GenBank/DDBJ whole genome shotgun (WGS) entry which is preliminary data.</text>
</comment>
<evidence type="ECO:0000313" key="1">
    <source>
        <dbReference type="EMBL" id="PQO28083.1"/>
    </source>
</evidence>
<accession>A0A2S8F7F4</accession>
<sequence length="70" mass="8232">MWLTKFQHIAWFQIDTSKANNVRKTELFTRQRDGSDAENDTYNSSLFASVDVVKWQPRSITKLIARNDQI</sequence>
<evidence type="ECO:0000313" key="2">
    <source>
        <dbReference type="Proteomes" id="UP000240009"/>
    </source>
</evidence>
<protein>
    <submittedName>
        <fullName evidence="1">Uncharacterized protein</fullName>
    </submittedName>
</protein>
<dbReference type="EMBL" id="PUIA01000051">
    <property type="protein sequence ID" value="PQO28083.1"/>
    <property type="molecule type" value="Genomic_DNA"/>
</dbReference>
<name>A0A2S8F7F4_9BACT</name>
<proteinExistence type="predicted"/>
<dbReference type="Proteomes" id="UP000240009">
    <property type="component" value="Unassembled WGS sequence"/>
</dbReference>
<organism evidence="1 2">
    <name type="scientific">Blastopirellula marina</name>
    <dbReference type="NCBI Taxonomy" id="124"/>
    <lineage>
        <taxon>Bacteria</taxon>
        <taxon>Pseudomonadati</taxon>
        <taxon>Planctomycetota</taxon>
        <taxon>Planctomycetia</taxon>
        <taxon>Pirellulales</taxon>
        <taxon>Pirellulaceae</taxon>
        <taxon>Blastopirellula</taxon>
    </lineage>
</organism>